<feature type="transmembrane region" description="Helical" evidence="1">
    <location>
        <begin position="132"/>
        <end position="151"/>
    </location>
</feature>
<keyword evidence="1" id="KW-0472">Membrane</keyword>
<organism evidence="2 3">
    <name type="scientific">Pigmentiphaga litoralis</name>
    <dbReference type="NCBI Taxonomy" id="516702"/>
    <lineage>
        <taxon>Bacteria</taxon>
        <taxon>Pseudomonadati</taxon>
        <taxon>Pseudomonadota</taxon>
        <taxon>Betaproteobacteria</taxon>
        <taxon>Burkholderiales</taxon>
        <taxon>Alcaligenaceae</taxon>
        <taxon>Pigmentiphaga</taxon>
    </lineage>
</organism>
<dbReference type="Pfam" id="PF12679">
    <property type="entry name" value="ABC2_membrane_2"/>
    <property type="match status" value="1"/>
</dbReference>
<feature type="transmembrane region" description="Helical" evidence="1">
    <location>
        <begin position="241"/>
        <end position="263"/>
    </location>
</feature>
<sequence>MRVIFLIARDAWRHMLRDRVAVVGALLLLVLTVIAAATSHERQRDAMAQRERYQADVDQQFDAQPDRHPHRMVHYGQFVFRPLSPLAAFDSGIDAYTGTMIFLEGHRQNTANFGDARQSSSLLRFGQLTPAFVMQTLAPLLLVFLGFGLVARERAAGTLRILITQGVSGRQIAAGKALALLGAAAAVLLPAAMALFFLAFGDVQAMVSASLLTAGYTLWLAIWALGIVAVSTLCARPRDGLMALLAVWVTVVILLPRLGAAWADARAPLTTRFETDIAIARDLAAIGDSHRPDDPHFARFKADVLKRHGVTRLEDLPVNYRGLVAIEGERLTSALFNRYATASFERQAAQSATVDSLAWLAPTLAVRRLSMTLTQTDLPSYRRFVEQAEAYRYRLVQSLNQMQAEKVDYVNERKGAGPTRIAQSNWESIPDFVFDAEAPQTVIARAGQPAMVLLVWLLLAGGALAAAARTLDGRVSSAMRRARVPDTRSTEAAS</sequence>
<dbReference type="GO" id="GO:0140359">
    <property type="term" value="F:ABC-type transporter activity"/>
    <property type="evidence" value="ECO:0007669"/>
    <property type="project" value="InterPro"/>
</dbReference>
<keyword evidence="1" id="KW-1133">Transmembrane helix</keyword>
<reference evidence="2 3" key="1">
    <citation type="submission" date="2020-07" db="EMBL/GenBank/DDBJ databases">
        <title>Genomic Encyclopedia of Type Strains, Phase IV (KMG-V): Genome sequencing to study the core and pangenomes of soil and plant-associated prokaryotes.</title>
        <authorList>
            <person name="Whitman W."/>
        </authorList>
    </citation>
    <scope>NUCLEOTIDE SEQUENCE [LARGE SCALE GENOMIC DNA]</scope>
    <source>
        <strain evidence="2 3">SAS40</strain>
    </source>
</reference>
<dbReference type="Proteomes" id="UP000542125">
    <property type="component" value="Unassembled WGS sequence"/>
</dbReference>
<feature type="transmembrane region" description="Helical" evidence="1">
    <location>
        <begin position="450"/>
        <end position="471"/>
    </location>
</feature>
<keyword evidence="3" id="KW-1185">Reference proteome</keyword>
<feature type="transmembrane region" description="Helical" evidence="1">
    <location>
        <begin position="206"/>
        <end position="229"/>
    </location>
</feature>
<comment type="caution">
    <text evidence="2">The sequence shown here is derived from an EMBL/GenBank/DDBJ whole genome shotgun (WGS) entry which is preliminary data.</text>
</comment>
<protein>
    <submittedName>
        <fullName evidence="2">ABC-2 type transport system permease protein</fullName>
    </submittedName>
</protein>
<dbReference type="AlphaFoldDB" id="A0A7Y9IWF0"/>
<dbReference type="InterPro" id="IPR021913">
    <property type="entry name" value="DUF3526"/>
</dbReference>
<dbReference type="PANTHER" id="PTHR43471:SF1">
    <property type="entry name" value="ABC TRANSPORTER PERMEASE PROTEIN NOSY-RELATED"/>
    <property type="match status" value="1"/>
</dbReference>
<feature type="transmembrane region" description="Helical" evidence="1">
    <location>
        <begin position="178"/>
        <end position="200"/>
    </location>
</feature>
<evidence type="ECO:0000313" key="3">
    <source>
        <dbReference type="Proteomes" id="UP000542125"/>
    </source>
</evidence>
<dbReference type="EMBL" id="JACBYR010000001">
    <property type="protein sequence ID" value="NYE84204.1"/>
    <property type="molecule type" value="Genomic_DNA"/>
</dbReference>
<accession>A0A7Y9IWF0</accession>
<dbReference type="GO" id="GO:0005886">
    <property type="term" value="C:plasma membrane"/>
    <property type="evidence" value="ECO:0007669"/>
    <property type="project" value="UniProtKB-SubCell"/>
</dbReference>
<gene>
    <name evidence="2" type="ORF">FHW18_003475</name>
</gene>
<dbReference type="PANTHER" id="PTHR43471">
    <property type="entry name" value="ABC TRANSPORTER PERMEASE"/>
    <property type="match status" value="1"/>
</dbReference>
<evidence type="ECO:0000313" key="2">
    <source>
        <dbReference type="EMBL" id="NYE84204.1"/>
    </source>
</evidence>
<keyword evidence="1" id="KW-0812">Transmembrane</keyword>
<proteinExistence type="predicted"/>
<dbReference type="RefSeq" id="WP_179587921.1">
    <property type="nucleotide sequence ID" value="NZ_JACBYR010000001.1"/>
</dbReference>
<evidence type="ECO:0000256" key="1">
    <source>
        <dbReference type="SAM" id="Phobius"/>
    </source>
</evidence>
<name>A0A7Y9IWF0_9BURK</name>
<dbReference type="Pfam" id="PF12040">
    <property type="entry name" value="DUF3526"/>
    <property type="match status" value="1"/>
</dbReference>